<keyword evidence="2" id="KW-0378">Hydrolase</keyword>
<gene>
    <name evidence="3" type="ORF">KU306_02935</name>
    <name evidence="2" type="ORF">SAMN04488691_10393</name>
</gene>
<dbReference type="Proteomes" id="UP000183894">
    <property type="component" value="Unassembled WGS sequence"/>
</dbReference>
<dbReference type="OrthoDB" id="264220at2157"/>
<dbReference type="AlphaFoldDB" id="A0A1H7MTZ3"/>
<dbReference type="RefSeq" id="WP_007541727.1">
    <property type="nucleotide sequence ID" value="NZ_CP078063.1"/>
</dbReference>
<proteinExistence type="predicted"/>
<dbReference type="Proteomes" id="UP001058330">
    <property type="component" value="Chromosome"/>
</dbReference>
<evidence type="ECO:0000313" key="2">
    <source>
        <dbReference type="EMBL" id="SEL14750.1"/>
    </source>
</evidence>
<evidence type="ECO:0000259" key="1">
    <source>
        <dbReference type="Pfam" id="PF03819"/>
    </source>
</evidence>
<evidence type="ECO:0000313" key="3">
    <source>
        <dbReference type="EMBL" id="UVE50860.1"/>
    </source>
</evidence>
<accession>A0A1H7MTZ3</accession>
<organism evidence="2 4">
    <name type="scientific">Haloferax larsenii</name>
    <dbReference type="NCBI Taxonomy" id="302484"/>
    <lineage>
        <taxon>Archaea</taxon>
        <taxon>Methanobacteriati</taxon>
        <taxon>Methanobacteriota</taxon>
        <taxon>Stenosarchaea group</taxon>
        <taxon>Halobacteria</taxon>
        <taxon>Halobacteriales</taxon>
        <taxon>Haloferacaceae</taxon>
        <taxon>Haloferax</taxon>
    </lineage>
</organism>
<protein>
    <submittedName>
        <fullName evidence="2">MazG nucleotide pyrophosphohydrolase domain-containing protein</fullName>
    </submittedName>
    <submittedName>
        <fullName evidence="3">MazG-like family protein</fullName>
    </submittedName>
</protein>
<dbReference type="EMBL" id="FOAD01000003">
    <property type="protein sequence ID" value="SEL14750.1"/>
    <property type="molecule type" value="Genomic_DNA"/>
</dbReference>
<dbReference type="Gene3D" id="1.10.287.1080">
    <property type="entry name" value="MazG-like"/>
    <property type="match status" value="1"/>
</dbReference>
<dbReference type="Pfam" id="PF03819">
    <property type="entry name" value="MazG"/>
    <property type="match status" value="1"/>
</dbReference>
<name>A0A1H7MTZ3_HALLR</name>
<reference evidence="3" key="2">
    <citation type="submission" date="2021-07" db="EMBL/GenBank/DDBJ databases">
        <title>Studies on halocins as antimicrobial molecules from haloarchaea.</title>
        <authorList>
            <person name="Kumar S."/>
            <person name="Khare S.K."/>
        </authorList>
    </citation>
    <scope>NUCLEOTIDE SEQUENCE</scope>
    <source>
        <strain evidence="3">NCIM 5678</strain>
    </source>
</reference>
<evidence type="ECO:0000313" key="4">
    <source>
        <dbReference type="Proteomes" id="UP000183894"/>
    </source>
</evidence>
<reference evidence="2 4" key="1">
    <citation type="submission" date="2016-10" db="EMBL/GenBank/DDBJ databases">
        <authorList>
            <person name="de Groot N.N."/>
        </authorList>
    </citation>
    <scope>NUCLEOTIDE SEQUENCE [LARGE SCALE GENOMIC DNA]</scope>
    <source>
        <strain evidence="2 4">CDM_5</strain>
    </source>
</reference>
<dbReference type="GO" id="GO:0016787">
    <property type="term" value="F:hydrolase activity"/>
    <property type="evidence" value="ECO:0007669"/>
    <property type="project" value="UniProtKB-KW"/>
</dbReference>
<dbReference type="EMBL" id="CP078063">
    <property type="protein sequence ID" value="UVE50860.1"/>
    <property type="molecule type" value="Genomic_DNA"/>
</dbReference>
<dbReference type="InterPro" id="IPR004518">
    <property type="entry name" value="MazG-like_dom"/>
</dbReference>
<dbReference type="GeneID" id="74527817"/>
<keyword evidence="5" id="KW-1185">Reference proteome</keyword>
<evidence type="ECO:0000313" key="5">
    <source>
        <dbReference type="Proteomes" id="UP001058330"/>
    </source>
</evidence>
<feature type="domain" description="NTP pyrophosphohydrolase MazG-like" evidence="1">
    <location>
        <begin position="17"/>
        <end position="88"/>
    </location>
</feature>
<dbReference type="CDD" id="cd11523">
    <property type="entry name" value="NTP-PPase"/>
    <property type="match status" value="1"/>
</dbReference>
<dbReference type="SUPFAM" id="SSF101386">
    <property type="entry name" value="all-alpha NTP pyrophosphatases"/>
    <property type="match status" value="1"/>
</dbReference>
<sequence length="99" mass="10829">MRDVSEFNAEHGLELSPELRMLDLSSEVGELSKEVVDAQDYGQTEFERTDDLVDEFGDVYYSLLSLAAELDIDAEAALAASLDKYQERMSASGDAGSGE</sequence>